<gene>
    <name evidence="2" type="ORF">PSP31121_05341</name>
</gene>
<dbReference type="Proteomes" id="UP000335538">
    <property type="component" value="Unassembled WGS sequence"/>
</dbReference>
<organism evidence="2 3">
    <name type="scientific">Pandoraea sputorum</name>
    <dbReference type="NCBI Taxonomy" id="93222"/>
    <lineage>
        <taxon>Bacteria</taxon>
        <taxon>Pseudomonadati</taxon>
        <taxon>Pseudomonadota</taxon>
        <taxon>Betaproteobacteria</taxon>
        <taxon>Burkholderiales</taxon>
        <taxon>Burkholderiaceae</taxon>
        <taxon>Pandoraea</taxon>
    </lineage>
</organism>
<name>A0A5E5BKL6_9BURK</name>
<proteinExistence type="predicted"/>
<evidence type="ECO:0000313" key="3">
    <source>
        <dbReference type="Proteomes" id="UP000335538"/>
    </source>
</evidence>
<dbReference type="AlphaFoldDB" id="A0A5E5BKL6"/>
<evidence type="ECO:0000313" key="2">
    <source>
        <dbReference type="EMBL" id="VVE85652.1"/>
    </source>
</evidence>
<feature type="region of interest" description="Disordered" evidence="1">
    <location>
        <begin position="126"/>
        <end position="157"/>
    </location>
</feature>
<sequence>MRVNKKRRVRPAELQAKVGRDAVRGVENHPGNRAGIRRASGPGWPVEKKILERAEALFEIKRGPQPEGCDEPGRPTIRRDRAAEGWLKKCGGSQLGDAPDADLPRARRIAAGASVRTGRGVACDALQADGGSPGAARRSGPATTRAHRRAGHAPTVLRPPSKGVFLRACGHRFHCACVRPLMRELGLAGIAPRLATGFHATRTDGRIKR</sequence>
<protein>
    <submittedName>
        <fullName evidence="2">Uncharacterized protein</fullName>
    </submittedName>
</protein>
<evidence type="ECO:0000256" key="1">
    <source>
        <dbReference type="SAM" id="MobiDB-lite"/>
    </source>
</evidence>
<dbReference type="EMBL" id="CABPSR010000031">
    <property type="protein sequence ID" value="VVE85652.1"/>
    <property type="molecule type" value="Genomic_DNA"/>
</dbReference>
<accession>A0A5E5BKL6</accession>
<reference evidence="2 3" key="1">
    <citation type="submission" date="2019-08" db="EMBL/GenBank/DDBJ databases">
        <authorList>
            <person name="Peeters C."/>
        </authorList>
    </citation>
    <scope>NUCLEOTIDE SEQUENCE [LARGE SCALE GENOMIC DNA]</scope>
    <source>
        <strain evidence="2 3">LMG 31121</strain>
    </source>
</reference>